<accession>A2H7N0</accession>
<name>A2H7N0_TRIV3</name>
<dbReference type="GO" id="GO:0045505">
    <property type="term" value="F:dynein intermediate chain binding"/>
    <property type="evidence" value="ECO:0000318"/>
    <property type="project" value="GO_Central"/>
</dbReference>
<dbReference type="PANTHER" id="PTHR11886:SF35">
    <property type="entry name" value="DYNEIN LIGHT CHAIN"/>
    <property type="match status" value="1"/>
</dbReference>
<keyword evidence="1" id="KW-0493">Microtubule</keyword>
<keyword evidence="1" id="KW-0963">Cytoplasm</keyword>
<dbReference type="Pfam" id="PF01221">
    <property type="entry name" value="Dynein_light"/>
    <property type="match status" value="1"/>
</dbReference>
<reference evidence="2" key="2">
    <citation type="journal article" date="2007" name="Science">
        <title>Draft genome sequence of the sexually transmitted pathogen Trichomonas vaginalis.</title>
        <authorList>
            <person name="Carlton J.M."/>
            <person name="Hirt R.P."/>
            <person name="Silva J.C."/>
            <person name="Delcher A.L."/>
            <person name="Schatz M."/>
            <person name="Zhao Q."/>
            <person name="Wortman J.R."/>
            <person name="Bidwell S.L."/>
            <person name="Alsmark U.C.M."/>
            <person name="Besteiro S."/>
            <person name="Sicheritz-Ponten T."/>
            <person name="Noel C.J."/>
            <person name="Dacks J.B."/>
            <person name="Foster P.G."/>
            <person name="Simillion C."/>
            <person name="Van de Peer Y."/>
            <person name="Miranda-Saavedra D."/>
            <person name="Barton G.J."/>
            <person name="Westrop G.D."/>
            <person name="Mueller S."/>
            <person name="Dessi D."/>
            <person name="Fiori P.L."/>
            <person name="Ren Q."/>
            <person name="Paulsen I."/>
            <person name="Zhang H."/>
            <person name="Bastida-Corcuera F.D."/>
            <person name="Simoes-Barbosa A."/>
            <person name="Brown M.T."/>
            <person name="Hayes R.D."/>
            <person name="Mukherjee M."/>
            <person name="Okumura C.Y."/>
            <person name="Schneider R."/>
            <person name="Smith A.J."/>
            <person name="Vanacova S."/>
            <person name="Villalvazo M."/>
            <person name="Haas B.J."/>
            <person name="Pertea M."/>
            <person name="Feldblyum T.V."/>
            <person name="Utterback T.R."/>
            <person name="Shu C.L."/>
            <person name="Osoegawa K."/>
            <person name="de Jong P.J."/>
            <person name="Hrdy I."/>
            <person name="Horvathova L."/>
            <person name="Zubacova Z."/>
            <person name="Dolezal P."/>
            <person name="Malik S.B."/>
            <person name="Logsdon J.M. Jr."/>
            <person name="Henze K."/>
            <person name="Gupta A."/>
            <person name="Wang C.C."/>
            <person name="Dunne R.L."/>
            <person name="Upcroft J.A."/>
            <person name="Upcroft P."/>
            <person name="White O."/>
            <person name="Salzberg S.L."/>
            <person name="Tang P."/>
            <person name="Chiu C.-H."/>
            <person name="Lee Y.-S."/>
            <person name="Embley T.M."/>
            <person name="Coombs G.H."/>
            <person name="Mottram J.C."/>
            <person name="Tachezy J."/>
            <person name="Fraser-Liggett C.M."/>
            <person name="Johnson P.J."/>
        </authorList>
    </citation>
    <scope>NUCLEOTIDE SEQUENCE [LARGE SCALE GENOMIC DNA]</scope>
    <source>
        <strain evidence="2">G3</strain>
    </source>
</reference>
<dbReference type="SMR" id="A2H7N0"/>
<dbReference type="OrthoDB" id="282760at2759"/>
<dbReference type="SUPFAM" id="SSF54648">
    <property type="entry name" value="DLC"/>
    <property type="match status" value="1"/>
</dbReference>
<dbReference type="VEuPathDB" id="TrichDB:TVAGG3_0240460"/>
<dbReference type="PANTHER" id="PTHR11886">
    <property type="entry name" value="DYNEIN LIGHT CHAIN"/>
    <property type="match status" value="1"/>
</dbReference>
<dbReference type="GO" id="GO:0005874">
    <property type="term" value="C:microtubule"/>
    <property type="evidence" value="ECO:0007669"/>
    <property type="project" value="UniProtKB-KW"/>
</dbReference>
<dbReference type="STRING" id="5722.A2H7N0"/>
<dbReference type="RefSeq" id="XP_001287517.1">
    <property type="nucleotide sequence ID" value="XM_001287516.1"/>
</dbReference>
<keyword evidence="1" id="KW-0206">Cytoskeleton</keyword>
<evidence type="ECO:0000256" key="1">
    <source>
        <dbReference type="RuleBase" id="RU365010"/>
    </source>
</evidence>
<keyword evidence="1" id="KW-0505">Motor protein</keyword>
<dbReference type="VEuPathDB" id="TrichDB:TVAG_481690"/>
<dbReference type="GO" id="GO:0007017">
    <property type="term" value="P:microtubule-based process"/>
    <property type="evidence" value="ECO:0007669"/>
    <property type="project" value="InterPro"/>
</dbReference>
<evidence type="ECO:0000313" key="2">
    <source>
        <dbReference type="EMBL" id="EAX74587.1"/>
    </source>
</evidence>
<dbReference type="KEGG" id="tva:4731985"/>
<dbReference type="Gene3D" id="3.30.740.10">
    <property type="entry name" value="Protein Inhibitor Of Neuronal Nitric Oxide Synthase"/>
    <property type="match status" value="1"/>
</dbReference>
<dbReference type="AlphaFoldDB" id="A2H7N0"/>
<evidence type="ECO:0000313" key="3">
    <source>
        <dbReference type="Proteomes" id="UP000001542"/>
    </source>
</evidence>
<organism evidence="2 3">
    <name type="scientific">Trichomonas vaginalis (strain ATCC PRA-98 / G3)</name>
    <dbReference type="NCBI Taxonomy" id="412133"/>
    <lineage>
        <taxon>Eukaryota</taxon>
        <taxon>Metamonada</taxon>
        <taxon>Parabasalia</taxon>
        <taxon>Trichomonadida</taxon>
        <taxon>Trichomonadidae</taxon>
        <taxon>Trichomonas</taxon>
    </lineage>
</organism>
<proteinExistence type="inferred from homology"/>
<comment type="similarity">
    <text evidence="1">Belongs to the dynein light chain family.</text>
</comment>
<dbReference type="InterPro" id="IPR001372">
    <property type="entry name" value="Dynein_light_chain_typ-1/2"/>
</dbReference>
<keyword evidence="3" id="KW-1185">Reference proteome</keyword>
<sequence>MGENQENMEGNDMPKDMRDSLTTIFKESIQETDDLNEIAQKIKQSFDNKYFEGWNCIVGRQFGSSVTAIEKTHFFERIGPLYIEVWQCK</sequence>
<protein>
    <recommendedName>
        <fullName evidence="1">Dynein light chain</fullName>
    </recommendedName>
</protein>
<dbReference type="CDD" id="cd21450">
    <property type="entry name" value="DLC-like_DYNLL1-like"/>
    <property type="match status" value="1"/>
</dbReference>
<dbReference type="Proteomes" id="UP000001542">
    <property type="component" value="Unassembled WGS sequence"/>
</dbReference>
<comment type="subcellular location">
    <subcellularLocation>
        <location evidence="1">Cytoplasm</location>
        <location evidence="1">Cytoskeleton</location>
    </subcellularLocation>
</comment>
<dbReference type="GO" id="GO:0005868">
    <property type="term" value="C:cytoplasmic dynein complex"/>
    <property type="evidence" value="ECO:0000318"/>
    <property type="project" value="GO_Central"/>
</dbReference>
<dbReference type="InterPro" id="IPR037177">
    <property type="entry name" value="DLC_sf"/>
</dbReference>
<keyword evidence="1" id="KW-0243">Dynein</keyword>
<gene>
    <name evidence="2" type="ORF">TVAG_481690</name>
</gene>
<dbReference type="InParanoid" id="A2H7N0"/>
<dbReference type="EMBL" id="DS127900">
    <property type="protein sequence ID" value="EAX74587.1"/>
    <property type="molecule type" value="Genomic_DNA"/>
</dbReference>
<reference evidence="2" key="1">
    <citation type="submission" date="2006-10" db="EMBL/GenBank/DDBJ databases">
        <authorList>
            <person name="Amadeo P."/>
            <person name="Zhao Q."/>
            <person name="Wortman J."/>
            <person name="Fraser-Liggett C."/>
            <person name="Carlton J."/>
        </authorList>
    </citation>
    <scope>NUCLEOTIDE SEQUENCE</scope>
    <source>
        <strain evidence="2">G3</strain>
    </source>
</reference>
<dbReference type="SMART" id="SM01375">
    <property type="entry name" value="Dynein_light"/>
    <property type="match status" value="1"/>
</dbReference>